<dbReference type="InterPro" id="IPR017871">
    <property type="entry name" value="ABC_transporter-like_CS"/>
</dbReference>
<comment type="caution">
    <text evidence="5">The sequence shown here is derived from an EMBL/GenBank/DDBJ whole genome shotgun (WGS) entry which is preliminary data.</text>
</comment>
<evidence type="ECO:0000256" key="3">
    <source>
        <dbReference type="ARBA" id="ARBA00022840"/>
    </source>
</evidence>
<dbReference type="InterPro" id="IPR003593">
    <property type="entry name" value="AAA+_ATPase"/>
</dbReference>
<dbReference type="GO" id="GO:0016887">
    <property type="term" value="F:ATP hydrolysis activity"/>
    <property type="evidence" value="ECO:0007669"/>
    <property type="project" value="InterPro"/>
</dbReference>
<keyword evidence="2" id="KW-0547">Nucleotide-binding</keyword>
<keyword evidence="6" id="KW-1185">Reference proteome</keyword>
<feature type="domain" description="ABC transporter" evidence="4">
    <location>
        <begin position="6"/>
        <end position="237"/>
    </location>
</feature>
<evidence type="ECO:0000256" key="1">
    <source>
        <dbReference type="ARBA" id="ARBA00022448"/>
    </source>
</evidence>
<dbReference type="SUPFAM" id="SSF52540">
    <property type="entry name" value="P-loop containing nucleoside triphosphate hydrolases"/>
    <property type="match status" value="1"/>
</dbReference>
<dbReference type="InterPro" id="IPR003439">
    <property type="entry name" value="ABC_transporter-like_ATP-bd"/>
</dbReference>
<sequence>MTTFKLELQHVYKEYPLQNGSFKTLEDISMQIEKGEFVSIIGPSGSGKSTLFNLISGLDSPTKGDILLDGQSIKNKKGFVSYMPQKDHLLPWRTVLDNVILGMEIKGIPKETARKKALEHLDVFGLASFANEYPSALSGGMRQRAALLRTILLDNNVLLLDEPFGALDEITRMKMQHWLLEIWEKYHHTILFVTHSIDEAVYLSDRVYVFSHRPARVKEIVEIDLPRPRDPSIITGENFSRLKERLLTLLAKE</sequence>
<dbReference type="InterPro" id="IPR050166">
    <property type="entry name" value="ABC_transporter_ATP-bind"/>
</dbReference>
<evidence type="ECO:0000259" key="4">
    <source>
        <dbReference type="PROSITE" id="PS50893"/>
    </source>
</evidence>
<dbReference type="AlphaFoldDB" id="A0A4R3K7D8"/>
<proteinExistence type="predicted"/>
<dbReference type="SMART" id="SM00382">
    <property type="entry name" value="AAA"/>
    <property type="match status" value="1"/>
</dbReference>
<evidence type="ECO:0000313" key="6">
    <source>
        <dbReference type="Proteomes" id="UP000295788"/>
    </source>
</evidence>
<keyword evidence="1" id="KW-0813">Transport</keyword>
<dbReference type="Pfam" id="PF00005">
    <property type="entry name" value="ABC_tran"/>
    <property type="match status" value="1"/>
</dbReference>
<dbReference type="PROSITE" id="PS00211">
    <property type="entry name" value="ABC_TRANSPORTER_1"/>
    <property type="match status" value="1"/>
</dbReference>
<accession>A0A4R3K7D8</accession>
<dbReference type="InterPro" id="IPR027417">
    <property type="entry name" value="P-loop_NTPase"/>
</dbReference>
<dbReference type="Gene3D" id="3.40.50.300">
    <property type="entry name" value="P-loop containing nucleotide triphosphate hydrolases"/>
    <property type="match status" value="1"/>
</dbReference>
<name>A0A4R3K7D8_9BACI</name>
<dbReference type="PANTHER" id="PTHR42788:SF2">
    <property type="entry name" value="ABC TRANSPORTER ATP-BINDING PROTEIN"/>
    <property type="match status" value="1"/>
</dbReference>
<evidence type="ECO:0000313" key="5">
    <source>
        <dbReference type="EMBL" id="TCS78643.1"/>
    </source>
</evidence>
<dbReference type="EMBL" id="SMAB01000026">
    <property type="protein sequence ID" value="TCS78643.1"/>
    <property type="molecule type" value="Genomic_DNA"/>
</dbReference>
<keyword evidence="3" id="KW-0067">ATP-binding</keyword>
<dbReference type="OrthoDB" id="9802264at2"/>
<dbReference type="PROSITE" id="PS50893">
    <property type="entry name" value="ABC_TRANSPORTER_2"/>
    <property type="match status" value="1"/>
</dbReference>
<dbReference type="RefSeq" id="WP_132770532.1">
    <property type="nucleotide sequence ID" value="NZ_SMAB01000026.1"/>
</dbReference>
<organism evidence="5 6">
    <name type="scientific">Tepidibacillus fermentans</name>
    <dbReference type="NCBI Taxonomy" id="1281767"/>
    <lineage>
        <taxon>Bacteria</taxon>
        <taxon>Bacillati</taxon>
        <taxon>Bacillota</taxon>
        <taxon>Bacilli</taxon>
        <taxon>Bacillales</taxon>
        <taxon>Bacillaceae</taxon>
        <taxon>Tepidibacillus</taxon>
    </lineage>
</organism>
<dbReference type="Proteomes" id="UP000295788">
    <property type="component" value="Unassembled WGS sequence"/>
</dbReference>
<dbReference type="GO" id="GO:0005524">
    <property type="term" value="F:ATP binding"/>
    <property type="evidence" value="ECO:0007669"/>
    <property type="project" value="UniProtKB-KW"/>
</dbReference>
<protein>
    <submittedName>
        <fullName evidence="5">ABC-type nitrate/sulfonate/bicarbonate transport system ATPase subunit</fullName>
    </submittedName>
</protein>
<evidence type="ECO:0000256" key="2">
    <source>
        <dbReference type="ARBA" id="ARBA00022741"/>
    </source>
</evidence>
<gene>
    <name evidence="5" type="ORF">EDD72_12623</name>
</gene>
<reference evidence="5 6" key="1">
    <citation type="submission" date="2019-03" db="EMBL/GenBank/DDBJ databases">
        <title>Genomic Encyclopedia of Type Strains, Phase IV (KMG-IV): sequencing the most valuable type-strain genomes for metagenomic binning, comparative biology and taxonomic classification.</title>
        <authorList>
            <person name="Goeker M."/>
        </authorList>
    </citation>
    <scope>NUCLEOTIDE SEQUENCE [LARGE SCALE GENOMIC DNA]</scope>
    <source>
        <strain evidence="5 6">DSM 23802</strain>
    </source>
</reference>
<dbReference type="PANTHER" id="PTHR42788">
    <property type="entry name" value="TAURINE IMPORT ATP-BINDING PROTEIN-RELATED"/>
    <property type="match status" value="1"/>
</dbReference>
<dbReference type="CDD" id="cd03293">
    <property type="entry name" value="ABC_NrtD_SsuB_transporters"/>
    <property type="match status" value="1"/>
</dbReference>